<evidence type="ECO:0000313" key="3">
    <source>
        <dbReference type="Proteomes" id="UP000671914"/>
    </source>
</evidence>
<sequence length="220" mass="23441">MQYSSFRQRWATGLMLSDETGDEPRDGAGDGPGFEPGADRLWTSDSTDTKFGEFAQTDVSGHLAAYSSAVKTLAAIAQINPNILTGDLINVSAEGLASLNDSTQRRLNEYELLFGEAWEAVFRLAAQAAGQPLEGPSAAVRWRDTEARSLAATVDALGKLRQTLDVPVEALWERVPGVTNDDVDRWRAMRDADPLHALTAAVTNGAPVLATAPDSTAPGA</sequence>
<feature type="region of interest" description="Disordered" evidence="1">
    <location>
        <begin position="14"/>
        <end position="42"/>
    </location>
</feature>
<reference evidence="2" key="1">
    <citation type="submission" date="2021-03" db="EMBL/GenBank/DDBJ databases">
        <title>Agromyces archimandritus sp. nov., isolated from the cockroach Archimandrita tessellata.</title>
        <authorList>
            <person name="Guzman J."/>
            <person name="Ortuzar M."/>
            <person name="Poehlein A."/>
            <person name="Daniel R."/>
            <person name="Trujillo M."/>
            <person name="Vilcinskas A."/>
        </authorList>
    </citation>
    <scope>NUCLEOTIDE SEQUENCE</scope>
    <source>
        <strain evidence="2">G127AT</strain>
    </source>
</reference>
<evidence type="ECO:0000256" key="1">
    <source>
        <dbReference type="SAM" id="MobiDB-lite"/>
    </source>
</evidence>
<dbReference type="Pfam" id="PF05133">
    <property type="entry name" value="SPP1_portal"/>
    <property type="match status" value="1"/>
</dbReference>
<dbReference type="InterPro" id="IPR021145">
    <property type="entry name" value="Portal_protein_SPP1_Gp6-like"/>
</dbReference>
<dbReference type="AlphaFoldDB" id="A0A975FQ68"/>
<accession>A0A975FQ68</accession>
<proteinExistence type="predicted"/>
<dbReference type="Proteomes" id="UP000671914">
    <property type="component" value="Chromosome"/>
</dbReference>
<organism evidence="2 3">
    <name type="scientific">Agromyces archimandritae</name>
    <dbReference type="NCBI Taxonomy" id="2781962"/>
    <lineage>
        <taxon>Bacteria</taxon>
        <taxon>Bacillati</taxon>
        <taxon>Actinomycetota</taxon>
        <taxon>Actinomycetes</taxon>
        <taxon>Micrococcales</taxon>
        <taxon>Microbacteriaceae</taxon>
        <taxon>Agromyces</taxon>
    </lineage>
</organism>
<gene>
    <name evidence="2" type="ORF">G127AT_14970</name>
</gene>
<dbReference type="EMBL" id="CP071696">
    <property type="protein sequence ID" value="QTX06370.1"/>
    <property type="molecule type" value="Genomic_DNA"/>
</dbReference>
<keyword evidence="3" id="KW-1185">Reference proteome</keyword>
<name>A0A975FQ68_9MICO</name>
<dbReference type="KEGG" id="aarc:G127AT_14970"/>
<evidence type="ECO:0000313" key="2">
    <source>
        <dbReference type="EMBL" id="QTX06370.1"/>
    </source>
</evidence>
<protein>
    <submittedName>
        <fullName evidence="2">Phage portal protein</fullName>
    </submittedName>
</protein>